<dbReference type="RefSeq" id="WP_219762743.1">
    <property type="nucleotide sequence ID" value="NZ_JAHYBZ010000003.1"/>
</dbReference>
<proteinExistence type="predicted"/>
<protein>
    <submittedName>
        <fullName evidence="2">Uncharacterized protein</fullName>
    </submittedName>
</protein>
<keyword evidence="1" id="KW-0812">Transmembrane</keyword>
<feature type="transmembrane region" description="Helical" evidence="1">
    <location>
        <begin position="31"/>
        <end position="50"/>
    </location>
</feature>
<comment type="caution">
    <text evidence="2">The sequence shown here is derived from an EMBL/GenBank/DDBJ whole genome shotgun (WGS) entry which is preliminary data.</text>
</comment>
<feature type="transmembrane region" description="Helical" evidence="1">
    <location>
        <begin position="123"/>
        <end position="146"/>
    </location>
</feature>
<keyword evidence="1" id="KW-0472">Membrane</keyword>
<evidence type="ECO:0000313" key="3">
    <source>
        <dbReference type="Proteomes" id="UP001196565"/>
    </source>
</evidence>
<evidence type="ECO:0000313" key="2">
    <source>
        <dbReference type="EMBL" id="MBW6398126.1"/>
    </source>
</evidence>
<accession>A0ABS7A743</accession>
<gene>
    <name evidence="2" type="ORF">KPL78_09730</name>
</gene>
<name>A0ABS7A743_9PROT</name>
<sequence length="182" mass="19637">MLRGIVGALMLARGRRDGVEAFRPTLDDARASFLAAFLCLPAFLLLRMGSTPGGEAVDPVRALIGDLLAYVCSWAGFAVASLPIAEAMGRRKLWPRFIAAWNWMNLVQYAVLTLLSLPSFLGWQGMVADTLGLVGLFYAIWMQWFATRLSLSISGAQAAAFVGLDLALSLFLSGLVLQLAQA</sequence>
<organism evidence="2 3">
    <name type="scientific">Roseomonas alba</name>
    <dbReference type="NCBI Taxonomy" id="2846776"/>
    <lineage>
        <taxon>Bacteria</taxon>
        <taxon>Pseudomonadati</taxon>
        <taxon>Pseudomonadota</taxon>
        <taxon>Alphaproteobacteria</taxon>
        <taxon>Acetobacterales</taxon>
        <taxon>Roseomonadaceae</taxon>
        <taxon>Roseomonas</taxon>
    </lineage>
</organism>
<feature type="transmembrane region" description="Helical" evidence="1">
    <location>
        <begin position="158"/>
        <end position="180"/>
    </location>
</feature>
<feature type="transmembrane region" description="Helical" evidence="1">
    <location>
        <begin position="97"/>
        <end position="117"/>
    </location>
</feature>
<feature type="transmembrane region" description="Helical" evidence="1">
    <location>
        <begin position="62"/>
        <end position="85"/>
    </location>
</feature>
<dbReference type="Proteomes" id="UP001196565">
    <property type="component" value="Unassembled WGS sequence"/>
</dbReference>
<evidence type="ECO:0000256" key="1">
    <source>
        <dbReference type="SAM" id="Phobius"/>
    </source>
</evidence>
<keyword evidence="3" id="KW-1185">Reference proteome</keyword>
<keyword evidence="1" id="KW-1133">Transmembrane helix</keyword>
<reference evidence="2 3" key="1">
    <citation type="submission" date="2021-07" db="EMBL/GenBank/DDBJ databases">
        <authorList>
            <person name="So Y."/>
        </authorList>
    </citation>
    <scope>NUCLEOTIDE SEQUENCE [LARGE SCALE GENOMIC DNA]</scope>
    <source>
        <strain evidence="2 3">HJA6</strain>
    </source>
</reference>
<dbReference type="EMBL" id="JAHYBZ010000003">
    <property type="protein sequence ID" value="MBW6398126.1"/>
    <property type="molecule type" value="Genomic_DNA"/>
</dbReference>